<evidence type="ECO:0000313" key="2">
    <source>
        <dbReference type="Proteomes" id="UP001056120"/>
    </source>
</evidence>
<comment type="caution">
    <text evidence="1">The sequence shown here is derived from an EMBL/GenBank/DDBJ whole genome shotgun (WGS) entry which is preliminary data.</text>
</comment>
<accession>A0ACB9HIT2</accession>
<gene>
    <name evidence="1" type="ORF">L1987_37877</name>
</gene>
<reference evidence="1 2" key="2">
    <citation type="journal article" date="2022" name="Mol. Ecol. Resour.">
        <title>The genomes of chicory, endive, great burdock and yacon provide insights into Asteraceae paleo-polyploidization history and plant inulin production.</title>
        <authorList>
            <person name="Fan W."/>
            <person name="Wang S."/>
            <person name="Wang H."/>
            <person name="Wang A."/>
            <person name="Jiang F."/>
            <person name="Liu H."/>
            <person name="Zhao H."/>
            <person name="Xu D."/>
            <person name="Zhang Y."/>
        </authorList>
    </citation>
    <scope>NUCLEOTIDE SEQUENCE [LARGE SCALE GENOMIC DNA]</scope>
    <source>
        <strain evidence="2">cv. Yunnan</strain>
        <tissue evidence="1">Leaves</tissue>
    </source>
</reference>
<keyword evidence="2" id="KW-1185">Reference proteome</keyword>
<dbReference type="EMBL" id="CM042029">
    <property type="protein sequence ID" value="KAI3795228.1"/>
    <property type="molecule type" value="Genomic_DNA"/>
</dbReference>
<reference evidence="2" key="1">
    <citation type="journal article" date="2022" name="Mol. Ecol. Resour.">
        <title>The genomes of chicory, endive, great burdock and yacon provide insights into Asteraceae palaeo-polyploidization history and plant inulin production.</title>
        <authorList>
            <person name="Fan W."/>
            <person name="Wang S."/>
            <person name="Wang H."/>
            <person name="Wang A."/>
            <person name="Jiang F."/>
            <person name="Liu H."/>
            <person name="Zhao H."/>
            <person name="Xu D."/>
            <person name="Zhang Y."/>
        </authorList>
    </citation>
    <scope>NUCLEOTIDE SEQUENCE [LARGE SCALE GENOMIC DNA]</scope>
    <source>
        <strain evidence="2">cv. Yunnan</strain>
    </source>
</reference>
<proteinExistence type="predicted"/>
<name>A0ACB9HIT2_9ASTR</name>
<organism evidence="1 2">
    <name type="scientific">Smallanthus sonchifolius</name>
    <dbReference type="NCBI Taxonomy" id="185202"/>
    <lineage>
        <taxon>Eukaryota</taxon>
        <taxon>Viridiplantae</taxon>
        <taxon>Streptophyta</taxon>
        <taxon>Embryophyta</taxon>
        <taxon>Tracheophyta</taxon>
        <taxon>Spermatophyta</taxon>
        <taxon>Magnoliopsida</taxon>
        <taxon>eudicotyledons</taxon>
        <taxon>Gunneridae</taxon>
        <taxon>Pentapetalae</taxon>
        <taxon>asterids</taxon>
        <taxon>campanulids</taxon>
        <taxon>Asterales</taxon>
        <taxon>Asteraceae</taxon>
        <taxon>Asteroideae</taxon>
        <taxon>Heliantheae alliance</taxon>
        <taxon>Millerieae</taxon>
        <taxon>Smallanthus</taxon>
    </lineage>
</organism>
<sequence>MGAVGSQQPPSSNNSSVTANPNRGIAFLTGGGSYSAGTDMPNDDSMSATAWIDSIIKDLIHSSTDVSIPHLIHNVREIIHLCNTNLAVLLEYRLRSLTDPAPSILDQQSIHDPTDSFNSRVPVRGKEAQTTSSTVWQQPRNNSGIEGVTPRPMVESSRRTS</sequence>
<evidence type="ECO:0000313" key="1">
    <source>
        <dbReference type="EMBL" id="KAI3795228.1"/>
    </source>
</evidence>
<protein>
    <submittedName>
        <fullName evidence="1">Uncharacterized protein</fullName>
    </submittedName>
</protein>
<dbReference type="Proteomes" id="UP001056120">
    <property type="component" value="Linkage Group LG12"/>
</dbReference>